<evidence type="ECO:0000313" key="2">
    <source>
        <dbReference type="EMBL" id="OGF99001.1"/>
    </source>
</evidence>
<keyword evidence="1" id="KW-1133">Transmembrane helix</keyword>
<keyword evidence="1" id="KW-0472">Membrane</keyword>
<evidence type="ECO:0000256" key="1">
    <source>
        <dbReference type="SAM" id="Phobius"/>
    </source>
</evidence>
<dbReference type="EMBL" id="MFJB01000074">
    <property type="protein sequence ID" value="OGF99001.1"/>
    <property type="molecule type" value="Genomic_DNA"/>
</dbReference>
<reference evidence="2 3" key="1">
    <citation type="journal article" date="2016" name="Nat. Commun.">
        <title>Thousands of microbial genomes shed light on interconnected biogeochemical processes in an aquifer system.</title>
        <authorList>
            <person name="Anantharaman K."/>
            <person name="Brown C.T."/>
            <person name="Hug L.A."/>
            <person name="Sharon I."/>
            <person name="Castelle C.J."/>
            <person name="Probst A.J."/>
            <person name="Thomas B.C."/>
            <person name="Singh A."/>
            <person name="Wilkins M.J."/>
            <person name="Karaoz U."/>
            <person name="Brodie E.L."/>
            <person name="Williams K.H."/>
            <person name="Hubbard S.S."/>
            <person name="Banfield J.F."/>
        </authorList>
    </citation>
    <scope>NUCLEOTIDE SEQUENCE [LARGE SCALE GENOMIC DNA]</scope>
</reference>
<protein>
    <submittedName>
        <fullName evidence="2">Uncharacterized protein</fullName>
    </submittedName>
</protein>
<evidence type="ECO:0000313" key="3">
    <source>
        <dbReference type="Proteomes" id="UP000177396"/>
    </source>
</evidence>
<organism evidence="2 3">
    <name type="scientific">Candidatus Gottesmanbacteria bacterium RBG_16_38_7b</name>
    <dbReference type="NCBI Taxonomy" id="1798372"/>
    <lineage>
        <taxon>Bacteria</taxon>
        <taxon>Candidatus Gottesmaniibacteriota</taxon>
    </lineage>
</organism>
<name>A0A1F5YGM5_9BACT</name>
<sequence>MPYILLSAALFSLTVILHILLHRILIRFGINTFKTVFIFFPGLLFTWFLPLGAIVLYLIYSGIYLIYFINVYIGEASPSAQIYFLIKNSQANSEEKILGHFSDQELVVKRLNNLADSGLAVKKGTKYYPESKGRLIMFFFEVYRKILGWEEGGQG</sequence>
<gene>
    <name evidence="2" type="ORF">A2153_05660</name>
</gene>
<keyword evidence="1" id="KW-0812">Transmembrane</keyword>
<accession>A0A1F5YGM5</accession>
<dbReference type="Proteomes" id="UP000177396">
    <property type="component" value="Unassembled WGS sequence"/>
</dbReference>
<dbReference type="AlphaFoldDB" id="A0A1F5YGM5"/>
<feature type="transmembrane region" description="Helical" evidence="1">
    <location>
        <begin position="65"/>
        <end position="86"/>
    </location>
</feature>
<comment type="caution">
    <text evidence="2">The sequence shown here is derived from an EMBL/GenBank/DDBJ whole genome shotgun (WGS) entry which is preliminary data.</text>
</comment>
<feature type="transmembrane region" description="Helical" evidence="1">
    <location>
        <begin position="37"/>
        <end position="59"/>
    </location>
</feature>
<proteinExistence type="predicted"/>
<feature type="transmembrane region" description="Helical" evidence="1">
    <location>
        <begin position="6"/>
        <end position="25"/>
    </location>
</feature>